<proteinExistence type="predicted"/>
<sequence length="95" mass="10806">MAGQFEIRPLGGHEYLLRTRSTNQMVETRLQLTDDDLEQLGVASADEARVVAATTEYLAEREPELDMPGLLDLHDIAETHQDFPERLRQRITSGR</sequence>
<comment type="caution">
    <text evidence="1">The sequence shown here is derived from an EMBL/GenBank/DDBJ whole genome shotgun (WGS) entry which is preliminary data.</text>
</comment>
<organism evidence="1 2">
    <name type="scientific">Streptantibioticus ferralitis</name>
    <dbReference type="NCBI Taxonomy" id="236510"/>
    <lineage>
        <taxon>Bacteria</taxon>
        <taxon>Bacillati</taxon>
        <taxon>Actinomycetota</taxon>
        <taxon>Actinomycetes</taxon>
        <taxon>Kitasatosporales</taxon>
        <taxon>Streptomycetaceae</taxon>
        <taxon>Streptantibioticus</taxon>
    </lineage>
</organism>
<gene>
    <name evidence="1" type="ORF">P2L57_13315</name>
</gene>
<dbReference type="RefSeq" id="WP_275813283.1">
    <property type="nucleotide sequence ID" value="NZ_BAAANM010000001.1"/>
</dbReference>
<evidence type="ECO:0000313" key="2">
    <source>
        <dbReference type="Proteomes" id="UP001220022"/>
    </source>
</evidence>
<dbReference type="Proteomes" id="UP001220022">
    <property type="component" value="Unassembled WGS sequence"/>
</dbReference>
<dbReference type="EMBL" id="JARHTQ010000007">
    <property type="protein sequence ID" value="MDF2256672.1"/>
    <property type="molecule type" value="Genomic_DNA"/>
</dbReference>
<name>A0ABT5YYK3_9ACTN</name>
<protein>
    <submittedName>
        <fullName evidence="1">Uncharacterized protein</fullName>
    </submittedName>
</protein>
<accession>A0ABT5YYK3</accession>
<evidence type="ECO:0000313" key="1">
    <source>
        <dbReference type="EMBL" id="MDF2256672.1"/>
    </source>
</evidence>
<keyword evidence="2" id="KW-1185">Reference proteome</keyword>
<reference evidence="1 2" key="1">
    <citation type="submission" date="2023-03" db="EMBL/GenBank/DDBJ databases">
        <title>Draft genome sequence of type strain Streptomyces ferralitis JCM 14344.</title>
        <authorList>
            <person name="Klaysubun C."/>
            <person name="Duangmal K."/>
        </authorList>
    </citation>
    <scope>NUCLEOTIDE SEQUENCE [LARGE SCALE GENOMIC DNA]</scope>
    <source>
        <strain evidence="1 2">JCM 14344</strain>
    </source>
</reference>